<evidence type="ECO:0000256" key="4">
    <source>
        <dbReference type="ARBA" id="ARBA00022490"/>
    </source>
</evidence>
<evidence type="ECO:0000256" key="6">
    <source>
        <dbReference type="SAM" id="MobiDB-lite"/>
    </source>
</evidence>
<dbReference type="Proteomes" id="UP000694388">
    <property type="component" value="Unplaced"/>
</dbReference>
<dbReference type="AlphaFoldDB" id="A0A8C4Q3K2"/>
<organism evidence="7 8">
    <name type="scientific">Eptatretus burgeri</name>
    <name type="common">Inshore hagfish</name>
    <dbReference type="NCBI Taxonomy" id="7764"/>
    <lineage>
        <taxon>Eukaryota</taxon>
        <taxon>Metazoa</taxon>
        <taxon>Chordata</taxon>
        <taxon>Craniata</taxon>
        <taxon>Vertebrata</taxon>
        <taxon>Cyclostomata</taxon>
        <taxon>Myxini</taxon>
        <taxon>Myxiniformes</taxon>
        <taxon>Myxinidae</taxon>
        <taxon>Eptatretinae</taxon>
        <taxon>Eptatretus</taxon>
    </lineage>
</organism>
<reference evidence="7" key="1">
    <citation type="submission" date="2025-05" db="UniProtKB">
        <authorList>
            <consortium name="Ensembl"/>
        </authorList>
    </citation>
    <scope>IDENTIFICATION</scope>
</reference>
<comment type="function">
    <text evidence="5">Component of the BLOC-1 complex, a complex that is required for normal biogenesis of lysosome-related organelles (LRO), such as platelet dense granules and melanosomes. In concert with the AP-3 complex, the BLOC-1 complex is required to target membrane protein cargos into vesicles assembled at cell bodies for delivery into neurites and nerve terminals. The BLOC-1 complex, in association with SNARE proteins, is also proposed to be involved in neurite extension. May play a role in intracellular vesicle trafficking, particularly in the vesicle-docking and fusion process.</text>
</comment>
<accession>A0A8C4Q3K2</accession>
<evidence type="ECO:0000313" key="7">
    <source>
        <dbReference type="Ensembl" id="ENSEBUP00000009308.1"/>
    </source>
</evidence>
<sequence length="152" mass="17463">MEPAEHLECELVGDAQGDPGGFIVADESLQKLSEGLTRHYLPDLKRLQRALGELTQNQSVLLDTLGQENVKLQEFRAAGNVSTMLTEAKAYQQKLVNIRREMISLHERTSRLKKRAMKLQQQKQKDELKQEEQREKELQREKSLLAKPAKRS</sequence>
<feature type="compositionally biased region" description="Basic and acidic residues" evidence="6">
    <location>
        <begin position="123"/>
        <end position="144"/>
    </location>
</feature>
<dbReference type="Ensembl" id="ENSEBUT00000009846.1">
    <property type="protein sequence ID" value="ENSEBUP00000009323.1"/>
    <property type="gene ID" value="ENSEBUG00000006001.1"/>
</dbReference>
<dbReference type="OMA" id="MMSDVKR"/>
<evidence type="ECO:0000256" key="2">
    <source>
        <dbReference type="ARBA" id="ARBA00005767"/>
    </source>
</evidence>
<dbReference type="InterPro" id="IPR028119">
    <property type="entry name" value="Snapin/Pallidin/Snn1"/>
</dbReference>
<comment type="similarity">
    <text evidence="2 5">Belongs to the BLOC1S6 family.</text>
</comment>
<dbReference type="PIRSF" id="PIRSF037609">
    <property type="entry name" value="BLOC-1_complex_pallidin"/>
    <property type="match status" value="1"/>
</dbReference>
<dbReference type="GO" id="GO:0030133">
    <property type="term" value="C:transport vesicle"/>
    <property type="evidence" value="ECO:0007669"/>
    <property type="project" value="TreeGrafter"/>
</dbReference>
<dbReference type="GeneTree" id="ENSGT00510000047812"/>
<dbReference type="Pfam" id="PF14712">
    <property type="entry name" value="Snapin_Pallidin"/>
    <property type="match status" value="1"/>
</dbReference>
<keyword evidence="8" id="KW-1185">Reference proteome</keyword>
<evidence type="ECO:0000256" key="1">
    <source>
        <dbReference type="ARBA" id="ARBA00004496"/>
    </source>
</evidence>
<dbReference type="Ensembl" id="ENSEBUT00000009841.1">
    <property type="protein sequence ID" value="ENSEBUP00000009319.1"/>
    <property type="gene ID" value="ENSEBUG00000006001.1"/>
</dbReference>
<dbReference type="PANTHER" id="PTHR31328">
    <property type="entry name" value="BIOGENESIS OF LYSOSOME-RELATED ORGANELLES COMPLEX 1 SUBUNIT 6"/>
    <property type="match status" value="1"/>
</dbReference>
<name>A0A8C4Q3K2_EPTBU</name>
<evidence type="ECO:0000313" key="8">
    <source>
        <dbReference type="Proteomes" id="UP000694388"/>
    </source>
</evidence>
<evidence type="ECO:0000256" key="3">
    <source>
        <dbReference type="ARBA" id="ARBA00019579"/>
    </source>
</evidence>
<dbReference type="InterPro" id="IPR017242">
    <property type="entry name" value="BLOC-1_pallidin"/>
</dbReference>
<dbReference type="GO" id="GO:0031083">
    <property type="term" value="C:BLOC-1 complex"/>
    <property type="evidence" value="ECO:0007669"/>
    <property type="project" value="TreeGrafter"/>
</dbReference>
<protein>
    <recommendedName>
        <fullName evidence="3 5">Biogenesis of lysosome-related organelles complex 1 subunit 6</fullName>
        <shortName evidence="5">BLOC-1 subunit 6</shortName>
    </recommendedName>
</protein>
<keyword evidence="4" id="KW-0963">Cytoplasm</keyword>
<proteinExistence type="inferred from homology"/>
<comment type="subcellular location">
    <subcellularLocation>
        <location evidence="1">Cytoplasm</location>
    </subcellularLocation>
</comment>
<dbReference type="Ensembl" id="ENSEBUT00000009830.1">
    <property type="protein sequence ID" value="ENSEBUP00000009308.1"/>
    <property type="gene ID" value="ENSEBUG00000006001.1"/>
</dbReference>
<evidence type="ECO:0000256" key="5">
    <source>
        <dbReference type="PIRNR" id="PIRNR037609"/>
    </source>
</evidence>
<feature type="region of interest" description="Disordered" evidence="6">
    <location>
        <begin position="115"/>
        <end position="152"/>
    </location>
</feature>
<dbReference type="PANTHER" id="PTHR31328:SF2">
    <property type="entry name" value="BIOGENESIS OF LYSOSOME-RELATED ORGANELLES COMPLEX 1 SUBUNIT 6"/>
    <property type="match status" value="1"/>
</dbReference>